<evidence type="ECO:0000313" key="2">
    <source>
        <dbReference type="Proteomes" id="UP000018958"/>
    </source>
</evidence>
<gene>
    <name evidence="1" type="ORF">F441_10912</name>
</gene>
<evidence type="ECO:0000313" key="1">
    <source>
        <dbReference type="EMBL" id="ETP14118.1"/>
    </source>
</evidence>
<dbReference type="EMBL" id="ANIX01002171">
    <property type="protein sequence ID" value="ETP14118.1"/>
    <property type="molecule type" value="Genomic_DNA"/>
</dbReference>
<name>W2WVB8_PHYNI</name>
<proteinExistence type="predicted"/>
<comment type="caution">
    <text evidence="1">The sequence shown here is derived from an EMBL/GenBank/DDBJ whole genome shotgun (WGS) entry which is preliminary data.</text>
</comment>
<protein>
    <submittedName>
        <fullName evidence="1">Uncharacterized protein</fullName>
    </submittedName>
</protein>
<accession>W2WVB8</accession>
<organism evidence="1 2">
    <name type="scientific">Phytophthora nicotianae CJ01A1</name>
    <dbReference type="NCBI Taxonomy" id="1317063"/>
    <lineage>
        <taxon>Eukaryota</taxon>
        <taxon>Sar</taxon>
        <taxon>Stramenopiles</taxon>
        <taxon>Oomycota</taxon>
        <taxon>Peronosporomycetes</taxon>
        <taxon>Peronosporales</taxon>
        <taxon>Peronosporaceae</taxon>
        <taxon>Phytophthora</taxon>
    </lineage>
</organism>
<sequence length="62" mass="6849">MADSANDKETSSVACANAGHSYRLDFAPTLPFHKVKLLAARRIIFLDAFPRNASPKYRVKVA</sequence>
<dbReference type="Proteomes" id="UP000018958">
    <property type="component" value="Unassembled WGS sequence"/>
</dbReference>
<dbReference type="AlphaFoldDB" id="W2WVB8"/>
<reference evidence="1 2" key="1">
    <citation type="submission" date="2013-11" db="EMBL/GenBank/DDBJ databases">
        <title>The Genome Sequence of Phytophthora parasitica CJ01A1.</title>
        <authorList>
            <consortium name="The Broad Institute Genomics Platform"/>
            <person name="Russ C."/>
            <person name="Tyler B."/>
            <person name="Panabieres F."/>
            <person name="Shan W."/>
            <person name="Tripathy S."/>
            <person name="Grunwald N."/>
            <person name="Machado M."/>
            <person name="Johnson C.S."/>
            <person name="Walker B."/>
            <person name="Young S.K."/>
            <person name="Zeng Q."/>
            <person name="Gargeya S."/>
            <person name="Fitzgerald M."/>
            <person name="Haas B."/>
            <person name="Abouelleil A."/>
            <person name="Allen A.W."/>
            <person name="Alvarado L."/>
            <person name="Arachchi H.M."/>
            <person name="Berlin A.M."/>
            <person name="Chapman S.B."/>
            <person name="Gainer-Dewar J."/>
            <person name="Goldberg J."/>
            <person name="Griggs A."/>
            <person name="Gujja S."/>
            <person name="Hansen M."/>
            <person name="Howarth C."/>
            <person name="Imamovic A."/>
            <person name="Ireland A."/>
            <person name="Larimer J."/>
            <person name="McCowan C."/>
            <person name="Murphy C."/>
            <person name="Pearson M."/>
            <person name="Poon T.W."/>
            <person name="Priest M."/>
            <person name="Roberts A."/>
            <person name="Saif S."/>
            <person name="Shea T."/>
            <person name="Sisk P."/>
            <person name="Sykes S."/>
            <person name="Wortman J."/>
            <person name="Nusbaum C."/>
            <person name="Birren B."/>
        </authorList>
    </citation>
    <scope>NUCLEOTIDE SEQUENCE [LARGE SCALE GENOMIC DNA]</scope>
    <source>
        <strain evidence="1 2">CJ01A1</strain>
    </source>
</reference>